<proteinExistence type="predicted"/>
<dbReference type="GeneID" id="18989814"/>
<dbReference type="InterPro" id="IPR055609">
    <property type="entry name" value="DUF7185"/>
</dbReference>
<dbReference type="OrthoDB" id="22933at10239"/>
<gene>
    <name evidence="1" type="primary">17</name>
    <name evidence="1" type="ORF">STINGER_17</name>
</gene>
<dbReference type="Proteomes" id="UP000005653">
    <property type="component" value="Segment"/>
</dbReference>
<accession>G8I9D8</accession>
<organism evidence="1 2">
    <name type="scientific">Mycobacterium phage Stinger</name>
    <dbReference type="NCBI Taxonomy" id="1089137"/>
    <lineage>
        <taxon>Viruses</taxon>
        <taxon>Duplodnaviria</taxon>
        <taxon>Heunggongvirae</taxon>
        <taxon>Uroviricota</taxon>
        <taxon>Caudoviricetes</taxon>
        <taxon>Bclasvirinae</taxon>
        <taxon>Coopervirus</taxon>
        <taxon>Coopervirus stinger</taxon>
    </lineage>
</organism>
<protein>
    <submittedName>
        <fullName evidence="1">Uncharacterized protein</fullName>
    </submittedName>
</protein>
<keyword evidence="2" id="KW-1185">Reference proteome</keyword>
<evidence type="ECO:0000313" key="2">
    <source>
        <dbReference type="Proteomes" id="UP000005653"/>
    </source>
</evidence>
<reference evidence="1 2" key="1">
    <citation type="journal article" date="2012" name="J. Virol.">
        <title>Complete Genome Sequences of 138 Mycobacteriophages.</title>
        <authorList>
            <consortium name="the Science Education Alliance Phage Hunters Advancing Genomics and Evolutionary Science Program"/>
            <consortium name="the KwaZulu-Natal Research Institute for Tuberculosis and HIV Mycobacterial Genetics Course Students"/>
            <consortium name="the Phage Hunters Integrating Research and Education Program"/>
            <person name="Hatfull G.F."/>
        </authorList>
    </citation>
    <scope>NUCLEOTIDE SEQUENCE [LARGE SCALE GENOMIC DNA]</scope>
</reference>
<dbReference type="Pfam" id="PF23814">
    <property type="entry name" value="DUF7185"/>
    <property type="match status" value="1"/>
</dbReference>
<dbReference type="KEGG" id="vg:18989814"/>
<name>G8I9D8_9CAUD</name>
<dbReference type="EMBL" id="JN699011">
    <property type="protein sequence ID" value="AER49332.1"/>
    <property type="molecule type" value="Genomic_DNA"/>
</dbReference>
<evidence type="ECO:0000313" key="1">
    <source>
        <dbReference type="EMBL" id="AER49332.1"/>
    </source>
</evidence>
<dbReference type="RefSeq" id="YP_009018432.1">
    <property type="nucleotide sequence ID" value="NC_023741.1"/>
</dbReference>
<sequence length="113" mass="12008">MFTSARRDRPAAAGKGVKMSTISPFTAQAIDREFRLAIAHGATTADEVRLARALFDVHAVEVTSTYCRDITAAVTVALGAAARLTLQPSQVRRLYGNGQLTYDLVNEAVAAAA</sequence>